<proteinExistence type="predicted"/>
<dbReference type="EMBL" id="GBXM01089103">
    <property type="protein sequence ID" value="JAH19474.1"/>
    <property type="molecule type" value="Transcribed_RNA"/>
</dbReference>
<reference evidence="1" key="1">
    <citation type="submission" date="2014-11" db="EMBL/GenBank/DDBJ databases">
        <authorList>
            <person name="Amaro Gonzalez C."/>
        </authorList>
    </citation>
    <scope>NUCLEOTIDE SEQUENCE</scope>
</reference>
<sequence>MGVSVAGTQIIRSCAST</sequence>
<protein>
    <submittedName>
        <fullName evidence="1">Uncharacterized protein</fullName>
    </submittedName>
</protein>
<reference evidence="1" key="2">
    <citation type="journal article" date="2015" name="Fish Shellfish Immunol.">
        <title>Early steps in the European eel (Anguilla anguilla)-Vibrio vulnificus interaction in the gills: Role of the RtxA13 toxin.</title>
        <authorList>
            <person name="Callol A."/>
            <person name="Pajuelo D."/>
            <person name="Ebbesson L."/>
            <person name="Teles M."/>
            <person name="MacKenzie S."/>
            <person name="Amaro C."/>
        </authorList>
    </citation>
    <scope>NUCLEOTIDE SEQUENCE</scope>
</reference>
<organism evidence="1">
    <name type="scientific">Anguilla anguilla</name>
    <name type="common">European freshwater eel</name>
    <name type="synonym">Muraena anguilla</name>
    <dbReference type="NCBI Taxonomy" id="7936"/>
    <lineage>
        <taxon>Eukaryota</taxon>
        <taxon>Metazoa</taxon>
        <taxon>Chordata</taxon>
        <taxon>Craniata</taxon>
        <taxon>Vertebrata</taxon>
        <taxon>Euteleostomi</taxon>
        <taxon>Actinopterygii</taxon>
        <taxon>Neopterygii</taxon>
        <taxon>Teleostei</taxon>
        <taxon>Anguilliformes</taxon>
        <taxon>Anguillidae</taxon>
        <taxon>Anguilla</taxon>
    </lineage>
</organism>
<dbReference type="AlphaFoldDB" id="A0A0E9QRL0"/>
<accession>A0A0E9QRL0</accession>
<name>A0A0E9QRL0_ANGAN</name>
<evidence type="ECO:0000313" key="1">
    <source>
        <dbReference type="EMBL" id="JAH19474.1"/>
    </source>
</evidence>